<feature type="domain" description="CMP/dCMP-type deaminase" evidence="1">
    <location>
        <begin position="12"/>
        <end position="140"/>
    </location>
</feature>
<evidence type="ECO:0000313" key="2">
    <source>
        <dbReference type="EMBL" id="BBO69164.1"/>
    </source>
</evidence>
<dbReference type="InterPro" id="IPR002125">
    <property type="entry name" value="CMP_dCMP_dom"/>
</dbReference>
<protein>
    <submittedName>
        <fullName evidence="2">tRNA-specific adenosine deaminase</fullName>
    </submittedName>
</protein>
<sequence length="181" mass="19445">MQDRMSPETASQKDIRFMTAALDMARTALAGGEFPVGCVIADGRNVVARGHRTGTAVGPGNEIDHAEINALRRLCEDGAGGDRAALTLYCTMEPCLMCFSATVLSGIGRIVYAYEDVMGGGTGVDRSGLPSLYREARLKVIAGVLRKESLVLFQRFFADPGRSYWADSLLSRYTLAQPGCS</sequence>
<evidence type="ECO:0000313" key="3">
    <source>
        <dbReference type="Proteomes" id="UP000427906"/>
    </source>
</evidence>
<evidence type="ECO:0000259" key="1">
    <source>
        <dbReference type="PROSITE" id="PS51747"/>
    </source>
</evidence>
<dbReference type="SUPFAM" id="SSF53927">
    <property type="entry name" value="Cytidine deaminase-like"/>
    <property type="match status" value="1"/>
</dbReference>
<accession>A0A5K7YSC4</accession>
<dbReference type="PANTHER" id="PTHR11079:SF179">
    <property type="entry name" value="TRNA(ADENINE(34)) DEAMINASE, CHLOROPLASTIC"/>
    <property type="match status" value="1"/>
</dbReference>
<dbReference type="AlphaFoldDB" id="A0A5K7YSC4"/>
<dbReference type="Proteomes" id="UP000427906">
    <property type="component" value="Chromosome"/>
</dbReference>
<name>A0A5K7YSC4_9BACT</name>
<proteinExistence type="predicted"/>
<dbReference type="Pfam" id="PF00383">
    <property type="entry name" value="dCMP_cyt_deam_1"/>
    <property type="match status" value="1"/>
</dbReference>
<gene>
    <name evidence="2" type="primary">tadA_2</name>
    <name evidence="2" type="ORF">DSCA_30940</name>
</gene>
<reference evidence="2 3" key="1">
    <citation type="submission" date="2019-11" db="EMBL/GenBank/DDBJ databases">
        <title>Comparative genomics of hydrocarbon-degrading Desulfosarcina strains.</title>
        <authorList>
            <person name="Watanabe M."/>
            <person name="Kojima H."/>
            <person name="Fukui M."/>
        </authorList>
    </citation>
    <scope>NUCLEOTIDE SEQUENCE [LARGE SCALE GENOMIC DNA]</scope>
    <source>
        <strain evidence="2 3">PL12</strain>
    </source>
</reference>
<organism evidence="2 3">
    <name type="scientific">Desulfosarcina alkanivorans</name>
    <dbReference type="NCBI Taxonomy" id="571177"/>
    <lineage>
        <taxon>Bacteria</taxon>
        <taxon>Pseudomonadati</taxon>
        <taxon>Thermodesulfobacteriota</taxon>
        <taxon>Desulfobacteria</taxon>
        <taxon>Desulfobacterales</taxon>
        <taxon>Desulfosarcinaceae</taxon>
        <taxon>Desulfosarcina</taxon>
    </lineage>
</organism>
<dbReference type="PANTHER" id="PTHR11079">
    <property type="entry name" value="CYTOSINE DEAMINASE FAMILY MEMBER"/>
    <property type="match status" value="1"/>
</dbReference>
<dbReference type="KEGG" id="dalk:DSCA_30940"/>
<dbReference type="PROSITE" id="PS51747">
    <property type="entry name" value="CYT_DCMP_DEAMINASES_2"/>
    <property type="match status" value="1"/>
</dbReference>
<dbReference type="GO" id="GO:0003824">
    <property type="term" value="F:catalytic activity"/>
    <property type="evidence" value="ECO:0007669"/>
    <property type="project" value="InterPro"/>
</dbReference>
<dbReference type="Gene3D" id="3.40.140.10">
    <property type="entry name" value="Cytidine Deaminase, domain 2"/>
    <property type="match status" value="1"/>
</dbReference>
<dbReference type="InterPro" id="IPR016193">
    <property type="entry name" value="Cytidine_deaminase-like"/>
</dbReference>
<dbReference type="EMBL" id="AP021874">
    <property type="protein sequence ID" value="BBO69164.1"/>
    <property type="molecule type" value="Genomic_DNA"/>
</dbReference>
<dbReference type="CDD" id="cd01285">
    <property type="entry name" value="nucleoside_deaminase"/>
    <property type="match status" value="1"/>
</dbReference>
<keyword evidence="3" id="KW-1185">Reference proteome</keyword>